<name>A0A0B2VPF5_TOXCA</name>
<organism evidence="1 2">
    <name type="scientific">Toxocara canis</name>
    <name type="common">Canine roundworm</name>
    <dbReference type="NCBI Taxonomy" id="6265"/>
    <lineage>
        <taxon>Eukaryota</taxon>
        <taxon>Metazoa</taxon>
        <taxon>Ecdysozoa</taxon>
        <taxon>Nematoda</taxon>
        <taxon>Chromadorea</taxon>
        <taxon>Rhabditida</taxon>
        <taxon>Spirurina</taxon>
        <taxon>Ascaridomorpha</taxon>
        <taxon>Ascaridoidea</taxon>
        <taxon>Toxocaridae</taxon>
        <taxon>Toxocara</taxon>
    </lineage>
</organism>
<accession>A0A0B2VPF5</accession>
<gene>
    <name evidence="1" type="ORF">Tcan_13480</name>
</gene>
<comment type="caution">
    <text evidence="1">The sequence shown here is derived from an EMBL/GenBank/DDBJ whole genome shotgun (WGS) entry which is preliminary data.</text>
</comment>
<sequence>MSLVVMRYFRLTPLILRYATLTKGTLFLNSSNKCFEDNMRTCSTTRRDQRERNEASTTCNVTTVASSCSSSQILDASFSRIECSCLQPPLRSLLVMWRWIWIDLWSSIDAQGWTMQAACRRCTM</sequence>
<reference evidence="1 2" key="1">
    <citation type="submission" date="2014-11" db="EMBL/GenBank/DDBJ databases">
        <title>Genetic blueprint of the zoonotic pathogen Toxocara canis.</title>
        <authorList>
            <person name="Zhu X.-Q."/>
            <person name="Korhonen P.K."/>
            <person name="Cai H."/>
            <person name="Young N.D."/>
            <person name="Nejsum P."/>
            <person name="von Samson-Himmelstjerna G."/>
            <person name="Boag P.R."/>
            <person name="Tan P."/>
            <person name="Li Q."/>
            <person name="Min J."/>
            <person name="Yang Y."/>
            <person name="Wang X."/>
            <person name="Fang X."/>
            <person name="Hall R.S."/>
            <person name="Hofmann A."/>
            <person name="Sternberg P.W."/>
            <person name="Jex A.R."/>
            <person name="Gasser R.B."/>
        </authorList>
    </citation>
    <scope>NUCLEOTIDE SEQUENCE [LARGE SCALE GENOMIC DNA]</scope>
    <source>
        <strain evidence="1">PN_DK_2014</strain>
    </source>
</reference>
<dbReference type="AlphaFoldDB" id="A0A0B2VPF5"/>
<evidence type="ECO:0000313" key="1">
    <source>
        <dbReference type="EMBL" id="KHN83287.1"/>
    </source>
</evidence>
<keyword evidence="2" id="KW-1185">Reference proteome</keyword>
<evidence type="ECO:0000313" key="2">
    <source>
        <dbReference type="Proteomes" id="UP000031036"/>
    </source>
</evidence>
<protein>
    <submittedName>
        <fullName evidence="1">Uncharacterized protein</fullName>
    </submittedName>
</protein>
<dbReference type="EMBL" id="JPKZ01001202">
    <property type="protein sequence ID" value="KHN83287.1"/>
    <property type="molecule type" value="Genomic_DNA"/>
</dbReference>
<proteinExistence type="predicted"/>
<dbReference type="Proteomes" id="UP000031036">
    <property type="component" value="Unassembled WGS sequence"/>
</dbReference>